<evidence type="ECO:0000313" key="2">
    <source>
        <dbReference type="EMBL" id="MBK5143502.1"/>
    </source>
</evidence>
<name>A0ABS1IPL5_9GAMM</name>
<gene>
    <name evidence="2" type="ORF">I2494_07185</name>
</gene>
<evidence type="ECO:0000259" key="1">
    <source>
        <dbReference type="Pfam" id="PF14491"/>
    </source>
</evidence>
<dbReference type="InterPro" id="IPR029492">
    <property type="entry name" value="DUF4435"/>
</dbReference>
<keyword evidence="3" id="KW-1185">Reference proteome</keyword>
<dbReference type="EMBL" id="JADRCR010000002">
    <property type="protein sequence ID" value="MBK5143502.1"/>
    <property type="molecule type" value="Genomic_DNA"/>
</dbReference>
<comment type="caution">
    <text evidence="2">The sequence shown here is derived from an EMBL/GenBank/DDBJ whole genome shotgun (WGS) entry which is preliminary data.</text>
</comment>
<dbReference type="Proteomes" id="UP001296921">
    <property type="component" value="Unassembled WGS sequence"/>
</dbReference>
<sequence>MDIETLDLDLPTRSSAAKLAMSVFFEEFNDIDIFIEDTERGYEKIFYEIISRVFEGEYFISKIFPLGGRKSVIDACAKSNKIEKNRKELYIIDGDLYLMCGEHEDINIKGLFTLPFYCIENILIDIESIYNILNMECPNCLKDELIEKFSYNNWFKNNIPLLTELFIEYAISFKLNPAQQTVSNKVRCFVSGNDGNLDKEKVKLKIEEIKKSTINQTSIDIYNNTKDVIEKKLTGNHHHDINFISAKDYLIPLIFMRIKMITDSKRDNIRLKLALATQCNIDSIKHCKDYILNA</sequence>
<protein>
    <submittedName>
        <fullName evidence="2">DUF4435 domain-containing protein</fullName>
    </submittedName>
</protein>
<accession>A0ABS1IPL5</accession>
<evidence type="ECO:0000313" key="3">
    <source>
        <dbReference type="Proteomes" id="UP001296921"/>
    </source>
</evidence>
<organism evidence="2 3">
    <name type="scientific">Limnobaculum allomyrinae</name>
    <dbReference type="NCBI Taxonomy" id="2791986"/>
    <lineage>
        <taxon>Bacteria</taxon>
        <taxon>Pseudomonadati</taxon>
        <taxon>Pseudomonadota</taxon>
        <taxon>Gammaproteobacteria</taxon>
        <taxon>Enterobacterales</taxon>
        <taxon>Budviciaceae</taxon>
        <taxon>Limnobaculum</taxon>
    </lineage>
</organism>
<proteinExistence type="predicted"/>
<dbReference type="RefSeq" id="WP_218466393.1">
    <property type="nucleotide sequence ID" value="NZ_JADRCR010000002.1"/>
</dbReference>
<reference evidence="2 3" key="1">
    <citation type="submission" date="2020-11" db="EMBL/GenBank/DDBJ databases">
        <title>Insectihabitans protaetiae gen. nov. sp. nov. and Insectihabitans allomyrinae sp. nov., isolated from larvae of Protaetia brevitarsis seulensis and Allomyrina dichotoma, respectively.</title>
        <authorList>
            <person name="Lee S.D."/>
            <person name="Byeon Y.-S."/>
            <person name="Kim S.-M."/>
            <person name="Yang H.L."/>
            <person name="Kim I.S."/>
        </authorList>
    </citation>
    <scope>NUCLEOTIDE SEQUENCE [LARGE SCALE GENOMIC DNA]</scope>
    <source>
        <strain evidence="2 3">BWR-B9</strain>
    </source>
</reference>
<dbReference type="Pfam" id="PF14491">
    <property type="entry name" value="DUF4435"/>
    <property type="match status" value="1"/>
</dbReference>
<feature type="domain" description="DUF4435" evidence="1">
    <location>
        <begin position="30"/>
        <end position="265"/>
    </location>
</feature>